<evidence type="ECO:0000256" key="1">
    <source>
        <dbReference type="SAM" id="Phobius"/>
    </source>
</evidence>
<dbReference type="HOGENOM" id="CLU_2684326_0_0_10"/>
<protein>
    <submittedName>
        <fullName evidence="2">Uncharacterized protein</fullName>
    </submittedName>
</protein>
<evidence type="ECO:0000313" key="2">
    <source>
        <dbReference type="EMBL" id="AEV32243.1"/>
    </source>
</evidence>
<gene>
    <name evidence="2" type="ordered locus">Oweho_1238</name>
</gene>
<keyword evidence="3" id="KW-1185">Reference proteome</keyword>
<dbReference type="STRING" id="926562.Oweho_1238"/>
<keyword evidence="1" id="KW-0812">Transmembrane</keyword>
<dbReference type="EMBL" id="CP003156">
    <property type="protein sequence ID" value="AEV32243.1"/>
    <property type="molecule type" value="Genomic_DNA"/>
</dbReference>
<keyword evidence="1" id="KW-0472">Membrane</keyword>
<name>G8R653_OWEHD</name>
<accession>G8R653</accession>
<reference evidence="2 3" key="1">
    <citation type="journal article" date="2012" name="Stand. Genomic Sci.">
        <title>Genome sequence of the orange-pigmented seawater bacterium Owenweeksia hongkongensis type strain (UST20020801(T)).</title>
        <authorList>
            <person name="Riedel T."/>
            <person name="Held B."/>
            <person name="Nolan M."/>
            <person name="Lucas S."/>
            <person name="Lapidus A."/>
            <person name="Tice H."/>
            <person name="Del Rio T.G."/>
            <person name="Cheng J.F."/>
            <person name="Han C."/>
            <person name="Tapia R."/>
            <person name="Goodwin L.A."/>
            <person name="Pitluck S."/>
            <person name="Liolios K."/>
            <person name="Mavromatis K."/>
            <person name="Pagani I."/>
            <person name="Ivanova N."/>
            <person name="Mikhailova N."/>
            <person name="Pati A."/>
            <person name="Chen A."/>
            <person name="Palaniappan K."/>
            <person name="Rohde M."/>
            <person name="Tindall B.J."/>
            <person name="Detter J.C."/>
            <person name="Goker M."/>
            <person name="Woyke T."/>
            <person name="Bristow J."/>
            <person name="Eisen J.A."/>
            <person name="Markowitz V."/>
            <person name="Hugenholtz P."/>
            <person name="Klenk H.P."/>
            <person name="Kyrpides N.C."/>
        </authorList>
    </citation>
    <scope>NUCLEOTIDE SEQUENCE</scope>
    <source>
        <strain evidence="3">DSM 17368 / JCM 12287 / NRRL B-23963</strain>
    </source>
</reference>
<evidence type="ECO:0000313" key="3">
    <source>
        <dbReference type="Proteomes" id="UP000005631"/>
    </source>
</evidence>
<organism evidence="2 3">
    <name type="scientific">Owenweeksia hongkongensis (strain DSM 17368 / CIP 108786 / JCM 12287 / NRRL B-23963 / UST20020801)</name>
    <dbReference type="NCBI Taxonomy" id="926562"/>
    <lineage>
        <taxon>Bacteria</taxon>
        <taxon>Pseudomonadati</taxon>
        <taxon>Bacteroidota</taxon>
        <taxon>Flavobacteriia</taxon>
        <taxon>Flavobacteriales</taxon>
        <taxon>Owenweeksiaceae</taxon>
        <taxon>Owenweeksia</taxon>
    </lineage>
</organism>
<dbReference type="Proteomes" id="UP000005631">
    <property type="component" value="Chromosome"/>
</dbReference>
<dbReference type="AlphaFoldDB" id="G8R653"/>
<keyword evidence="1" id="KW-1133">Transmembrane helix</keyword>
<dbReference type="RefSeq" id="WP_014201603.1">
    <property type="nucleotide sequence ID" value="NC_016599.1"/>
</dbReference>
<proteinExistence type="predicted"/>
<dbReference type="KEGG" id="oho:Oweho_1238"/>
<feature type="transmembrane region" description="Helical" evidence="1">
    <location>
        <begin position="44"/>
        <end position="64"/>
    </location>
</feature>
<sequence length="74" mass="8532">MSSADSSRHAVEWFGALWTYTFKRRDRTFNEIYSEKNASKNRRIGFVLQLLAILIIIGIIILVISNPEVIFTSI</sequence>